<feature type="transmembrane region" description="Helical" evidence="1">
    <location>
        <begin position="271"/>
        <end position="291"/>
    </location>
</feature>
<keyword evidence="1" id="KW-0812">Transmembrane</keyword>
<dbReference type="InterPro" id="IPR037185">
    <property type="entry name" value="EmrE-like"/>
</dbReference>
<feature type="transmembrane region" description="Helical" evidence="1">
    <location>
        <begin position="74"/>
        <end position="96"/>
    </location>
</feature>
<organism evidence="3 4">
    <name type="scientific">Candidatus Merdimorpha stercoravium</name>
    <dbReference type="NCBI Taxonomy" id="2840863"/>
    <lineage>
        <taxon>Bacteria</taxon>
        <taxon>Pseudomonadati</taxon>
        <taxon>Bacteroidota</taxon>
        <taxon>Flavobacteriia</taxon>
        <taxon>Flavobacteriales</taxon>
        <taxon>Candidatus Merdimorpha</taxon>
    </lineage>
</organism>
<reference evidence="3" key="1">
    <citation type="submission" date="2020-10" db="EMBL/GenBank/DDBJ databases">
        <authorList>
            <person name="Gilroy R."/>
        </authorList>
    </citation>
    <scope>NUCLEOTIDE SEQUENCE</scope>
    <source>
        <strain evidence="3">1383</strain>
    </source>
</reference>
<feature type="transmembrane region" description="Helical" evidence="1">
    <location>
        <begin position="12"/>
        <end position="32"/>
    </location>
</feature>
<evidence type="ECO:0000313" key="4">
    <source>
        <dbReference type="Proteomes" id="UP000824161"/>
    </source>
</evidence>
<evidence type="ECO:0000313" key="3">
    <source>
        <dbReference type="EMBL" id="HIT97394.1"/>
    </source>
</evidence>
<feature type="transmembrane region" description="Helical" evidence="1">
    <location>
        <begin position="129"/>
        <end position="151"/>
    </location>
</feature>
<keyword evidence="1" id="KW-0472">Membrane</keyword>
<dbReference type="PANTHER" id="PTHR22911:SF137">
    <property type="entry name" value="SOLUTE CARRIER FAMILY 35 MEMBER G2-RELATED"/>
    <property type="match status" value="1"/>
</dbReference>
<sequence length="318" mass="34597">MVYPTPKTDNAKGIFFGLFASVTFGFLPFFSIPLMADGMAVSSLLFYRFVVAAGVMALVVLARRINLRTTRRQFFILLGLAAMYVASATGLVHSYMYIPSGVATTIHFIYPVIVTCGMIFLFHERRSKTIFTAMGMAIAGVALLCWTPGGALDGRGLAWAGSTIFWYASYLIIVNRSSVSTLASMTMMFYIFVLGAALFALTTLAEGGLQPVRSAYQWKMIAGVALLATVIPNVALLKAVKNSGAVVTSILGSAEPLTAMLVGILHFGEPFTSRTLLGFVLVVCAVVLVILNKNRENNPFVRLRKYFSLQKQRGHLKT</sequence>
<feature type="transmembrane region" description="Helical" evidence="1">
    <location>
        <begin position="244"/>
        <end position="265"/>
    </location>
</feature>
<name>A0A9D1H8W4_9FLAO</name>
<feature type="transmembrane region" description="Helical" evidence="1">
    <location>
        <begin position="217"/>
        <end position="237"/>
    </location>
</feature>
<feature type="transmembrane region" description="Helical" evidence="1">
    <location>
        <begin position="157"/>
        <end position="175"/>
    </location>
</feature>
<keyword evidence="1" id="KW-1133">Transmembrane helix</keyword>
<evidence type="ECO:0000259" key="2">
    <source>
        <dbReference type="Pfam" id="PF00892"/>
    </source>
</evidence>
<protein>
    <submittedName>
        <fullName evidence="3">EamA family transporter</fullName>
    </submittedName>
</protein>
<feature type="domain" description="EamA" evidence="2">
    <location>
        <begin position="157"/>
        <end position="290"/>
    </location>
</feature>
<dbReference type="GO" id="GO:0016020">
    <property type="term" value="C:membrane"/>
    <property type="evidence" value="ECO:0007669"/>
    <property type="project" value="InterPro"/>
</dbReference>
<comment type="caution">
    <text evidence="3">The sequence shown here is derived from an EMBL/GenBank/DDBJ whole genome shotgun (WGS) entry which is preliminary data.</text>
</comment>
<reference evidence="3" key="2">
    <citation type="journal article" date="2021" name="PeerJ">
        <title>Extensive microbial diversity within the chicken gut microbiome revealed by metagenomics and culture.</title>
        <authorList>
            <person name="Gilroy R."/>
            <person name="Ravi A."/>
            <person name="Getino M."/>
            <person name="Pursley I."/>
            <person name="Horton D.L."/>
            <person name="Alikhan N.F."/>
            <person name="Baker D."/>
            <person name="Gharbi K."/>
            <person name="Hall N."/>
            <person name="Watson M."/>
            <person name="Adriaenssens E.M."/>
            <person name="Foster-Nyarko E."/>
            <person name="Jarju S."/>
            <person name="Secka A."/>
            <person name="Antonio M."/>
            <person name="Oren A."/>
            <person name="Chaudhuri R.R."/>
            <person name="La Ragione R."/>
            <person name="Hildebrand F."/>
            <person name="Pallen M.J."/>
        </authorList>
    </citation>
    <scope>NUCLEOTIDE SEQUENCE</scope>
    <source>
        <strain evidence="3">1383</strain>
    </source>
</reference>
<dbReference type="Pfam" id="PF00892">
    <property type="entry name" value="EamA"/>
    <property type="match status" value="2"/>
</dbReference>
<feature type="domain" description="EamA" evidence="2">
    <location>
        <begin position="12"/>
        <end position="144"/>
    </location>
</feature>
<evidence type="ECO:0000256" key="1">
    <source>
        <dbReference type="SAM" id="Phobius"/>
    </source>
</evidence>
<dbReference type="SUPFAM" id="SSF103481">
    <property type="entry name" value="Multidrug resistance efflux transporter EmrE"/>
    <property type="match status" value="2"/>
</dbReference>
<accession>A0A9D1H8W4</accession>
<dbReference type="Proteomes" id="UP000824161">
    <property type="component" value="Unassembled WGS sequence"/>
</dbReference>
<dbReference type="AlphaFoldDB" id="A0A9D1H8W4"/>
<feature type="transmembrane region" description="Helical" evidence="1">
    <location>
        <begin position="187"/>
        <end position="205"/>
    </location>
</feature>
<feature type="transmembrane region" description="Helical" evidence="1">
    <location>
        <begin position="44"/>
        <end position="62"/>
    </location>
</feature>
<proteinExistence type="predicted"/>
<dbReference type="EMBL" id="DVLY01000022">
    <property type="protein sequence ID" value="HIT97394.1"/>
    <property type="molecule type" value="Genomic_DNA"/>
</dbReference>
<gene>
    <name evidence="3" type="ORF">IAC44_00995</name>
</gene>
<dbReference type="InterPro" id="IPR000620">
    <property type="entry name" value="EamA_dom"/>
</dbReference>
<dbReference type="PANTHER" id="PTHR22911">
    <property type="entry name" value="ACYL-MALONYL CONDENSING ENZYME-RELATED"/>
    <property type="match status" value="1"/>
</dbReference>
<feature type="transmembrane region" description="Helical" evidence="1">
    <location>
        <begin position="102"/>
        <end position="122"/>
    </location>
</feature>